<keyword evidence="2" id="KW-1185">Reference proteome</keyword>
<organism evidence="1 2">
    <name type="scientific">Rossellomorea aquimaris</name>
    <dbReference type="NCBI Taxonomy" id="189382"/>
    <lineage>
        <taxon>Bacteria</taxon>
        <taxon>Bacillati</taxon>
        <taxon>Bacillota</taxon>
        <taxon>Bacilli</taxon>
        <taxon>Bacillales</taxon>
        <taxon>Bacillaceae</taxon>
        <taxon>Rossellomorea</taxon>
    </lineage>
</organism>
<comment type="caution">
    <text evidence="1">The sequence shown here is derived from an EMBL/GenBank/DDBJ whole genome shotgun (WGS) entry which is preliminary data.</text>
</comment>
<sequence>MGVVQGCNSETWAENQDKWVGYCPNNMFNMIFMRQAFNPDITLLQALLLEGDGLEALARTASAALLNAVSPMVNYPLTAMEVIQKFQDAYDSGEYEETIAEFSSYNNMYCPME</sequence>
<name>A0A1J6WRD8_9BACI</name>
<proteinExistence type="predicted"/>
<dbReference type="EMBL" id="MINN01000096">
    <property type="protein sequence ID" value="OIU70795.1"/>
    <property type="molecule type" value="Genomic_DNA"/>
</dbReference>
<dbReference type="RefSeq" id="WP_071619144.1">
    <property type="nucleotide sequence ID" value="NZ_MINN01000096.1"/>
</dbReference>
<gene>
    <name evidence="1" type="ORF">BHE18_20000</name>
</gene>
<reference evidence="1 2" key="1">
    <citation type="submission" date="2016-09" db="EMBL/GenBank/DDBJ databases">
        <title>Bacillus aquimaris SAMM genome sequence reveals colonization and biosurfactant production capacities.</title>
        <authorList>
            <person name="Waghmode S.R."/>
            <person name="Suryavanshi M.V."/>
        </authorList>
    </citation>
    <scope>NUCLEOTIDE SEQUENCE [LARGE SCALE GENOMIC DNA]</scope>
    <source>
        <strain evidence="1 2">SAMM</strain>
    </source>
</reference>
<evidence type="ECO:0000313" key="1">
    <source>
        <dbReference type="EMBL" id="OIU70795.1"/>
    </source>
</evidence>
<evidence type="ECO:0000313" key="2">
    <source>
        <dbReference type="Proteomes" id="UP000182062"/>
    </source>
</evidence>
<dbReference type="Proteomes" id="UP000182062">
    <property type="component" value="Unassembled WGS sequence"/>
</dbReference>
<dbReference type="AlphaFoldDB" id="A0A1J6WRD8"/>
<protein>
    <submittedName>
        <fullName evidence="1">Uncharacterized protein</fullName>
    </submittedName>
</protein>
<dbReference type="OrthoDB" id="2919900at2"/>
<accession>A0A1J6WRD8</accession>